<accession>A0ABP8H4S5</accession>
<keyword evidence="3" id="KW-1185">Reference proteome</keyword>
<sequence>MAGKEAVIIIPFYKTTLTAYENIALDRCFKTLSRHNIIAIKPRSLTMPAETGQYTFTGVVSFDDDFFVNIQGYNRLMMSEVFYGAFLDYKYILIHQLDVFVFKDELQEWCSQNWDYIGAPWIRSYIYPDFVKKLKCQLLIYYHKRVNTQVNGVPIDEQFYYQVGNGGFSLRNTHKFYDLCQKLQPQIALYNSHTEHQYNEDAFWSLEVNRKKKRLKIPGYKRALKFSIEFQPERAMDINNNVLPFGCHAWDLYIDFWKPIIEQYGYKL</sequence>
<protein>
    <recommendedName>
        <fullName evidence="1">DUF5672 domain-containing protein</fullName>
    </recommendedName>
</protein>
<dbReference type="Pfam" id="PF18922">
    <property type="entry name" value="DUF5672"/>
    <property type="match status" value="1"/>
</dbReference>
<evidence type="ECO:0000313" key="3">
    <source>
        <dbReference type="Proteomes" id="UP001500582"/>
    </source>
</evidence>
<evidence type="ECO:0000313" key="2">
    <source>
        <dbReference type="EMBL" id="GAA4334367.1"/>
    </source>
</evidence>
<comment type="caution">
    <text evidence="2">The sequence shown here is derived from an EMBL/GenBank/DDBJ whole genome shotgun (WGS) entry which is preliminary data.</text>
</comment>
<dbReference type="InterPro" id="IPR043729">
    <property type="entry name" value="DUF5672"/>
</dbReference>
<feature type="domain" description="DUF5672" evidence="1">
    <location>
        <begin position="59"/>
        <end position="248"/>
    </location>
</feature>
<dbReference type="Proteomes" id="UP001500582">
    <property type="component" value="Unassembled WGS sequence"/>
</dbReference>
<dbReference type="RefSeq" id="WP_345213114.1">
    <property type="nucleotide sequence ID" value="NZ_BAABFT010000014.1"/>
</dbReference>
<name>A0ABP8H4S5_9SPHI</name>
<evidence type="ECO:0000259" key="1">
    <source>
        <dbReference type="Pfam" id="PF18922"/>
    </source>
</evidence>
<reference evidence="3" key="1">
    <citation type="journal article" date="2019" name="Int. J. Syst. Evol. Microbiol.">
        <title>The Global Catalogue of Microorganisms (GCM) 10K type strain sequencing project: providing services to taxonomists for standard genome sequencing and annotation.</title>
        <authorList>
            <consortium name="The Broad Institute Genomics Platform"/>
            <consortium name="The Broad Institute Genome Sequencing Center for Infectious Disease"/>
            <person name="Wu L."/>
            <person name="Ma J."/>
        </authorList>
    </citation>
    <scope>NUCLEOTIDE SEQUENCE [LARGE SCALE GENOMIC DNA]</scope>
    <source>
        <strain evidence="3">JCM 17705</strain>
    </source>
</reference>
<organism evidence="2 3">
    <name type="scientific">Mucilaginibacter gynuensis</name>
    <dbReference type="NCBI Taxonomy" id="1302236"/>
    <lineage>
        <taxon>Bacteria</taxon>
        <taxon>Pseudomonadati</taxon>
        <taxon>Bacteroidota</taxon>
        <taxon>Sphingobacteriia</taxon>
        <taxon>Sphingobacteriales</taxon>
        <taxon>Sphingobacteriaceae</taxon>
        <taxon>Mucilaginibacter</taxon>
    </lineage>
</organism>
<dbReference type="EMBL" id="BAABFT010000014">
    <property type="protein sequence ID" value="GAA4334367.1"/>
    <property type="molecule type" value="Genomic_DNA"/>
</dbReference>
<proteinExistence type="predicted"/>
<gene>
    <name evidence="2" type="ORF">GCM10023149_41690</name>
</gene>